<evidence type="ECO:0000256" key="3">
    <source>
        <dbReference type="ARBA" id="ARBA00022525"/>
    </source>
</evidence>
<dbReference type="EMBL" id="JAFIRN010000006">
    <property type="protein sequence ID" value="KAG5848037.1"/>
    <property type="molecule type" value="Genomic_DNA"/>
</dbReference>
<evidence type="ECO:0000256" key="6">
    <source>
        <dbReference type="ARBA" id="ARBA00023157"/>
    </source>
</evidence>
<dbReference type="PROSITE" id="PS51362">
    <property type="entry name" value="TGF_BETA_2"/>
    <property type="match status" value="1"/>
</dbReference>
<comment type="caution">
    <text evidence="11">The sequence shown here is derived from an EMBL/GenBank/DDBJ whole genome shotgun (WGS) entry which is preliminary data.</text>
</comment>
<feature type="chain" id="PRO_5038359990" description="TGF-beta family profile domain-containing protein" evidence="9">
    <location>
        <begin position="20"/>
        <end position="255"/>
    </location>
</feature>
<dbReference type="Proteomes" id="UP001044222">
    <property type="component" value="Chromosome 6"/>
</dbReference>
<evidence type="ECO:0000313" key="12">
    <source>
        <dbReference type="Proteomes" id="UP001044222"/>
    </source>
</evidence>
<name>A0A9D3S2N5_ANGAN</name>
<dbReference type="InterPro" id="IPR043401">
    <property type="entry name" value="GDNF_fam"/>
</dbReference>
<accession>A0A9D3S2N5</accession>
<dbReference type="GO" id="GO:0048731">
    <property type="term" value="P:system development"/>
    <property type="evidence" value="ECO:0007669"/>
    <property type="project" value="UniProtKB-ARBA"/>
</dbReference>
<keyword evidence="6" id="KW-1015">Disulfide bond</keyword>
<dbReference type="OMA" id="YHTIQKF"/>
<evidence type="ECO:0000256" key="1">
    <source>
        <dbReference type="ARBA" id="ARBA00004613"/>
    </source>
</evidence>
<evidence type="ECO:0000313" key="11">
    <source>
        <dbReference type="EMBL" id="KAG5848037.1"/>
    </source>
</evidence>
<dbReference type="GO" id="GO:0005576">
    <property type="term" value="C:extracellular region"/>
    <property type="evidence" value="ECO:0007669"/>
    <property type="project" value="UniProtKB-SubCell"/>
</dbReference>
<feature type="domain" description="TGF-beta family profile" evidence="10">
    <location>
        <begin position="145"/>
        <end position="255"/>
    </location>
</feature>
<proteinExistence type="inferred from homology"/>
<keyword evidence="4 9" id="KW-0732">Signal</keyword>
<keyword evidence="12" id="KW-1185">Reference proteome</keyword>
<dbReference type="InterPro" id="IPR001839">
    <property type="entry name" value="TGF-b_C"/>
</dbReference>
<reference evidence="11" key="1">
    <citation type="submission" date="2021-01" db="EMBL/GenBank/DDBJ databases">
        <title>A chromosome-scale assembly of European eel, Anguilla anguilla.</title>
        <authorList>
            <person name="Henkel C."/>
            <person name="Jong-Raadsen S.A."/>
            <person name="Dufour S."/>
            <person name="Weltzien F.-A."/>
            <person name="Palstra A.P."/>
            <person name="Pelster B."/>
            <person name="Spaink H.P."/>
            <person name="Van Den Thillart G.E."/>
            <person name="Jansen H."/>
            <person name="Zahm M."/>
            <person name="Klopp C."/>
            <person name="Cedric C."/>
            <person name="Louis A."/>
            <person name="Berthelot C."/>
            <person name="Parey E."/>
            <person name="Roest Crollius H."/>
            <person name="Montfort J."/>
            <person name="Robinson-Rechavi M."/>
            <person name="Bucao C."/>
            <person name="Bouchez O."/>
            <person name="Gislard M."/>
            <person name="Lluch J."/>
            <person name="Milhes M."/>
            <person name="Lampietro C."/>
            <person name="Lopez Roques C."/>
            <person name="Donnadieu C."/>
            <person name="Braasch I."/>
            <person name="Desvignes T."/>
            <person name="Postlethwait J."/>
            <person name="Bobe J."/>
            <person name="Guiguen Y."/>
            <person name="Dirks R."/>
        </authorList>
    </citation>
    <scope>NUCLEOTIDE SEQUENCE</scope>
    <source>
        <strain evidence="11">Tag_6206</strain>
        <tissue evidence="11">Liver</tissue>
    </source>
</reference>
<keyword evidence="5 7" id="KW-0339">Growth factor</keyword>
<dbReference type="GO" id="GO:0008083">
    <property type="term" value="F:growth factor activity"/>
    <property type="evidence" value="ECO:0007669"/>
    <property type="project" value="UniProtKB-KW"/>
</dbReference>
<evidence type="ECO:0000256" key="5">
    <source>
        <dbReference type="ARBA" id="ARBA00023030"/>
    </source>
</evidence>
<dbReference type="CDD" id="cd19383">
    <property type="entry name" value="TGF_beta_Neurturin"/>
    <property type="match status" value="1"/>
</dbReference>
<keyword evidence="3" id="KW-0964">Secreted</keyword>
<dbReference type="GO" id="GO:0030971">
    <property type="term" value="F:receptor tyrosine kinase binding"/>
    <property type="evidence" value="ECO:0007669"/>
    <property type="project" value="InterPro"/>
</dbReference>
<evidence type="ECO:0000256" key="2">
    <source>
        <dbReference type="ARBA" id="ARBA00009832"/>
    </source>
</evidence>
<dbReference type="Pfam" id="PF00019">
    <property type="entry name" value="TGF_beta"/>
    <property type="match status" value="1"/>
</dbReference>
<dbReference type="OrthoDB" id="9936891at2759"/>
<protein>
    <recommendedName>
        <fullName evidence="10">TGF-beta family profile domain-containing protein</fullName>
    </recommendedName>
</protein>
<organism evidence="11 12">
    <name type="scientific">Anguilla anguilla</name>
    <name type="common">European freshwater eel</name>
    <name type="synonym">Muraena anguilla</name>
    <dbReference type="NCBI Taxonomy" id="7936"/>
    <lineage>
        <taxon>Eukaryota</taxon>
        <taxon>Metazoa</taxon>
        <taxon>Chordata</taxon>
        <taxon>Craniata</taxon>
        <taxon>Vertebrata</taxon>
        <taxon>Euteleostomi</taxon>
        <taxon>Actinopterygii</taxon>
        <taxon>Neopterygii</taxon>
        <taxon>Teleostei</taxon>
        <taxon>Anguilliformes</taxon>
        <taxon>Anguillidae</taxon>
        <taxon>Anguilla</taxon>
    </lineage>
</organism>
<feature type="signal peptide" evidence="9">
    <location>
        <begin position="1"/>
        <end position="19"/>
    </location>
</feature>
<dbReference type="InterPro" id="IPR029034">
    <property type="entry name" value="Cystine-knot_cytokine"/>
</dbReference>
<evidence type="ECO:0000259" key="10">
    <source>
        <dbReference type="PROSITE" id="PS51362"/>
    </source>
</evidence>
<gene>
    <name evidence="11" type="ORF">ANANG_G00132590</name>
</gene>
<dbReference type="GO" id="GO:0030116">
    <property type="term" value="F:glial cell-derived neurotrophic factor receptor binding"/>
    <property type="evidence" value="ECO:0007669"/>
    <property type="project" value="InterPro"/>
</dbReference>
<dbReference type="Gene3D" id="2.10.90.10">
    <property type="entry name" value="Cystine-knot cytokines"/>
    <property type="match status" value="1"/>
</dbReference>
<evidence type="ECO:0000256" key="9">
    <source>
        <dbReference type="SAM" id="SignalP"/>
    </source>
</evidence>
<dbReference type="AlphaFoldDB" id="A0A9D3S2N5"/>
<comment type="subcellular location">
    <subcellularLocation>
        <location evidence="1">Secreted</location>
    </subcellularLocation>
</comment>
<evidence type="ECO:0000256" key="4">
    <source>
        <dbReference type="ARBA" id="ARBA00022729"/>
    </source>
</evidence>
<comment type="similarity">
    <text evidence="2">Belongs to the TGF-beta family. GDNF subfamily.</text>
</comment>
<feature type="compositionally biased region" description="Low complexity" evidence="8">
    <location>
        <begin position="58"/>
        <end position="98"/>
    </location>
</feature>
<evidence type="ECO:0000256" key="7">
    <source>
        <dbReference type="RuleBase" id="RU000354"/>
    </source>
</evidence>
<feature type="region of interest" description="Disordered" evidence="8">
    <location>
        <begin position="32"/>
        <end position="99"/>
    </location>
</feature>
<dbReference type="SUPFAM" id="SSF57501">
    <property type="entry name" value="Cystine-knot cytokines"/>
    <property type="match status" value="1"/>
</dbReference>
<sequence>MRVWKWGAIILMLCTAALSGLFSRTMVPSGHPHHRHFWGPASQKPSSSSLPPSPSSSPPSSSSLSSVPSSLSSPPSSSSSLLSSSSSNSNSFPSSSSLRSEGKLRVGRAVDGFRSLLTEVNHMFRSFTEGELKQVIGTLLDRKWRRDKARRTKRERKGRKLCGLQEVEVSVTQLGLGYESEETVVFRYCSGRCSKRRRTYDLALESIQSAGVLKEPTRHVPCCRPLHYEEDFSFLGNNNKYYTIQELSAQDCGCV</sequence>
<evidence type="ECO:0000256" key="8">
    <source>
        <dbReference type="SAM" id="MobiDB-lite"/>
    </source>
</evidence>
<dbReference type="PANTHER" id="PTHR12173">
    <property type="entry name" value="GDNF SUBFAMILY OF TGF-BETA FAMILY"/>
    <property type="match status" value="1"/>
</dbReference>